<feature type="region of interest" description="Disordered" evidence="1">
    <location>
        <begin position="68"/>
        <end position="90"/>
    </location>
</feature>
<dbReference type="OrthoDB" id="1914518at2759"/>
<name>A0A5N6N041_9ASTR</name>
<accession>A0A5N6N041</accession>
<dbReference type="AlphaFoldDB" id="A0A5N6N041"/>
<evidence type="ECO:0000256" key="1">
    <source>
        <dbReference type="SAM" id="MobiDB-lite"/>
    </source>
</evidence>
<dbReference type="Proteomes" id="UP000326396">
    <property type="component" value="Linkage Group LG4"/>
</dbReference>
<reference evidence="2 3" key="1">
    <citation type="submission" date="2019-05" db="EMBL/GenBank/DDBJ databases">
        <title>Mikania micrantha, genome provides insights into the molecular mechanism of rapid growth.</title>
        <authorList>
            <person name="Liu B."/>
        </authorList>
    </citation>
    <scope>NUCLEOTIDE SEQUENCE [LARGE SCALE GENOMIC DNA]</scope>
    <source>
        <strain evidence="2">NLD-2019</strain>
        <tissue evidence="2">Leaf</tissue>
    </source>
</reference>
<organism evidence="2 3">
    <name type="scientific">Mikania micrantha</name>
    <name type="common">bitter vine</name>
    <dbReference type="NCBI Taxonomy" id="192012"/>
    <lineage>
        <taxon>Eukaryota</taxon>
        <taxon>Viridiplantae</taxon>
        <taxon>Streptophyta</taxon>
        <taxon>Embryophyta</taxon>
        <taxon>Tracheophyta</taxon>
        <taxon>Spermatophyta</taxon>
        <taxon>Magnoliopsida</taxon>
        <taxon>eudicotyledons</taxon>
        <taxon>Gunneridae</taxon>
        <taxon>Pentapetalae</taxon>
        <taxon>asterids</taxon>
        <taxon>campanulids</taxon>
        <taxon>Asterales</taxon>
        <taxon>Asteraceae</taxon>
        <taxon>Asteroideae</taxon>
        <taxon>Heliantheae alliance</taxon>
        <taxon>Eupatorieae</taxon>
        <taxon>Mikania</taxon>
    </lineage>
</organism>
<evidence type="ECO:0000313" key="2">
    <source>
        <dbReference type="EMBL" id="KAD4179647.1"/>
    </source>
</evidence>
<evidence type="ECO:0000313" key="3">
    <source>
        <dbReference type="Proteomes" id="UP000326396"/>
    </source>
</evidence>
<sequence>MLFQNSATKKAEFEKTGRRLGSACDDKYLRIKCKDESACEHVDVSDLESLYSLDDERGNHALCTIGYSESESSDTEDSYTSDSETTTEKLDQSNSYDLPVFMAKTLSKPPESPPIPIAKVHLITNTYAKPLPVIAFFDTRSTASFLNHDVLPEEYWKPHSQYFQAANGETFVVDKINTPVYIRLFPKCTIKHKFLGLSSHGKDLWIGFDLLHKLPDLRYGVQGLKYKSFLIHGIRSQSYTWLHP</sequence>
<keyword evidence="3" id="KW-1185">Reference proteome</keyword>
<gene>
    <name evidence="2" type="ORF">E3N88_28238</name>
</gene>
<protein>
    <submittedName>
        <fullName evidence="2">Uncharacterized protein</fullName>
    </submittedName>
</protein>
<dbReference type="EMBL" id="SZYD01000014">
    <property type="protein sequence ID" value="KAD4179647.1"/>
    <property type="molecule type" value="Genomic_DNA"/>
</dbReference>
<proteinExistence type="predicted"/>
<comment type="caution">
    <text evidence="2">The sequence shown here is derived from an EMBL/GenBank/DDBJ whole genome shotgun (WGS) entry which is preliminary data.</text>
</comment>